<evidence type="ECO:0007829" key="3">
    <source>
        <dbReference type="PubMed" id="21269460"/>
    </source>
</evidence>
<evidence type="ECO:0000313" key="2">
    <source>
        <dbReference type="Proteomes" id="UP000005640"/>
    </source>
</evidence>
<dbReference type="EMBL" id="KF458260">
    <property type="status" value="NOT_ANNOTATED_CDS"/>
    <property type="molecule type" value="Genomic_DNA"/>
</dbReference>
<dbReference type="AlphaFoldDB" id="Q5TD90"/>
<dbReference type="Bgee" id="ENSG00000196911">
    <property type="expression patterns" value="Expressed in calcaneal tendon and 193 other cell types or tissues"/>
</dbReference>
<reference evidence="3" key="4">
    <citation type="journal article" date="2011" name="BMC Syst. Biol.">
        <title>Initial characterization of the human central proteome.</title>
        <authorList>
            <person name="Burkard T.R."/>
            <person name="Planyavsky M."/>
            <person name="Kaupe I."/>
            <person name="Breitwieser F.P."/>
            <person name="Burckstummer T."/>
            <person name="Bennett K.L."/>
            <person name="Superti-Furga G."/>
            <person name="Colinge J."/>
        </authorList>
    </citation>
    <scope>IDENTIFICATION BY MASS SPECTROMETRY [LARGE SCALE ANALYSIS]</scope>
</reference>
<dbReference type="GeneTree" id="ENSGT01050000244950"/>
<dbReference type="EMBL" id="AL132795">
    <property type="status" value="NOT_ANNOTATED_CDS"/>
    <property type="molecule type" value="Genomic_DNA"/>
</dbReference>
<accession>Q5TD90</accession>
<dbReference type="OrthoDB" id="29145at2759"/>
<dbReference type="EMBL" id="AL354716">
    <property type="status" value="NOT_ANNOTATED_CDS"/>
    <property type="molecule type" value="Genomic_DNA"/>
</dbReference>
<reference evidence="1 2" key="3">
    <citation type="journal article" date="2004" name="Nature">
        <title>Finishing the euchromatic sequence of the human genome.</title>
        <authorList>
            <consortium name="International Human Genome Sequencing Consortium"/>
        </authorList>
    </citation>
    <scope>NUCLEOTIDE SEQUENCE [LARGE SCALE GENOMIC DNA]</scope>
</reference>
<name>Q5TD90_HUMAN</name>
<dbReference type="VEuPathDB" id="HostDB:ENSG00000196911"/>
<dbReference type="Ensembl" id="ENST00000413340.5">
    <property type="protein sequence ID" value="ENSP00000396791.2"/>
    <property type="gene ID" value="ENSG00000196911.12"/>
</dbReference>
<dbReference type="UCSC" id="uc063qyg.1">
    <property type="organism name" value="human"/>
</dbReference>
<gene>
    <name evidence="1" type="primary">KPNA5</name>
</gene>
<keyword evidence="2" id="KW-1185">Reference proteome</keyword>
<reference evidence="1 2" key="2">
    <citation type="journal article" date="2003" name="Nature">
        <title>The DNA sequence and analysis of human chromosome 6.</title>
        <authorList>
            <person name="Mungall A.J."/>
            <person name="Palmer S.A."/>
            <person name="Sims S.K."/>
            <person name="Edwards C.A."/>
            <person name="Ashurst J.L."/>
            <person name="Wilming L."/>
            <person name="Jones M.C."/>
            <person name="Horton R."/>
            <person name="Hunt S.E."/>
            <person name="Scott C.E."/>
            <person name="Gilbert J.G."/>
            <person name="Clamp M.E."/>
            <person name="Bethel G."/>
            <person name="Milne S."/>
            <person name="Ainscough R."/>
            <person name="Almeida J.P."/>
            <person name="Ambrose K.D."/>
            <person name="Andrews T.D."/>
            <person name="Ashwell R.I."/>
            <person name="Babbage A.K."/>
            <person name="Bagguley C.L."/>
            <person name="Bailey J."/>
            <person name="Banerjee R."/>
            <person name="Barker D.J."/>
            <person name="Barlow K.F."/>
            <person name="Bates K."/>
            <person name="Beare D.M."/>
            <person name="Beasley H."/>
            <person name="Beasley O."/>
            <person name="Bird C.P."/>
            <person name="Blakey S."/>
            <person name="Bray-Allen S."/>
            <person name="Brook J."/>
            <person name="Brown A.J."/>
            <person name="Brown J.Y."/>
            <person name="Burford D.C."/>
            <person name="Burrill W."/>
            <person name="Burton J."/>
            <person name="Carder C."/>
            <person name="Carter N.P."/>
            <person name="Chapman J.C."/>
            <person name="Clark S.Y."/>
            <person name="Clark G."/>
            <person name="Clee C.M."/>
            <person name="Clegg S."/>
            <person name="Cobley V."/>
            <person name="Collier R.E."/>
            <person name="Collins J.E."/>
            <person name="Colman L.K."/>
            <person name="Corby N.R."/>
            <person name="Coville G.J."/>
            <person name="Culley K.M."/>
            <person name="Dhami P."/>
            <person name="Davies J."/>
            <person name="Dunn M."/>
            <person name="Earthrowl M.E."/>
            <person name="Ellington A.E."/>
            <person name="Evans K.A."/>
            <person name="Faulkner L."/>
            <person name="Francis M.D."/>
            <person name="Frankish A."/>
            <person name="Frankland J."/>
            <person name="French L."/>
            <person name="Garner P."/>
            <person name="Garnett J."/>
            <person name="Ghori M.J."/>
            <person name="Gilby L.M."/>
            <person name="Gillson C.J."/>
            <person name="Glithero R.J."/>
            <person name="Grafham D.V."/>
            <person name="Grant M."/>
            <person name="Gribble S."/>
            <person name="Griffiths C."/>
            <person name="Griffiths M."/>
            <person name="Hall R."/>
            <person name="Halls K.S."/>
            <person name="Hammond S."/>
            <person name="Harley J.L."/>
            <person name="Hart E.A."/>
            <person name="Heath P.D."/>
            <person name="Heathcott R."/>
            <person name="Holmes S.J."/>
            <person name="Howden P.J."/>
            <person name="Howe K.L."/>
            <person name="Howell G.R."/>
            <person name="Huckle E."/>
            <person name="Humphray S.J."/>
            <person name="Humphries M.D."/>
            <person name="Hunt A.R."/>
            <person name="Johnson C.M."/>
            <person name="Joy A.A."/>
            <person name="Kay M."/>
            <person name="Keenan S.J."/>
            <person name="Kimberley A.M."/>
            <person name="King A."/>
            <person name="Laird G.K."/>
            <person name="Langford C."/>
            <person name="Lawlor S."/>
            <person name="Leongamornlert D.A."/>
            <person name="Leversha M."/>
            <person name="Lloyd C.R."/>
            <person name="Lloyd D.M."/>
            <person name="Loveland J.E."/>
            <person name="Lovell J."/>
            <person name="Martin S."/>
            <person name="Mashreghi-Mohammadi M."/>
            <person name="Maslen G.L."/>
            <person name="Matthews L."/>
            <person name="McCann O.T."/>
            <person name="McLaren S.J."/>
            <person name="McLay K."/>
            <person name="McMurray A."/>
            <person name="Moore M.J."/>
            <person name="Mullikin J.C."/>
            <person name="Niblett D."/>
            <person name="Nickerson T."/>
            <person name="Novik K.L."/>
            <person name="Oliver K."/>
            <person name="Overton-Larty E.K."/>
            <person name="Parker A."/>
            <person name="Patel R."/>
            <person name="Pearce A.V."/>
            <person name="Peck A.I."/>
            <person name="Phillimore B."/>
            <person name="Phillips S."/>
            <person name="Plumb R.W."/>
            <person name="Porter K.M."/>
            <person name="Ramsey Y."/>
            <person name="Ranby S.A."/>
            <person name="Rice C.M."/>
            <person name="Ross M.T."/>
            <person name="Searle S.M."/>
            <person name="Sehra H.K."/>
            <person name="Sheridan E."/>
            <person name="Skuce C.D."/>
            <person name="Smith S."/>
            <person name="Smith M."/>
            <person name="Spraggon L."/>
            <person name="Squares S.L."/>
            <person name="Steward C.A."/>
            <person name="Sycamore N."/>
            <person name="Tamlyn-Hall G."/>
            <person name="Tester J."/>
            <person name="Theaker A.J."/>
            <person name="Thomas D.W."/>
            <person name="Thorpe A."/>
            <person name="Tracey A."/>
            <person name="Tromans A."/>
            <person name="Tubby B."/>
            <person name="Wall M."/>
            <person name="Wallis J.M."/>
            <person name="West A.P."/>
            <person name="White S.S."/>
            <person name="Whitehead S.L."/>
            <person name="Whittaker H."/>
            <person name="Wild A."/>
            <person name="Willey D.J."/>
            <person name="Wilmer T.E."/>
            <person name="Wood J.M."/>
            <person name="Wray P.W."/>
            <person name="Wyatt J.C."/>
            <person name="Young L."/>
            <person name="Younger R.M."/>
            <person name="Bentley D.R."/>
            <person name="Coulson A."/>
            <person name="Durbin R."/>
            <person name="Hubbard T."/>
            <person name="Sulston J.E."/>
            <person name="Dunham I."/>
            <person name="Rogers J."/>
            <person name="Beck S."/>
        </authorList>
    </citation>
    <scope>NUCLEOTIDE SEQUENCE [LARGE SCALE GENOMIC DNA]</scope>
</reference>
<evidence type="ECO:0000313" key="1">
    <source>
        <dbReference type="Ensembl" id="ENSP00000396791.2"/>
    </source>
</evidence>
<dbReference type="Ensembl" id="ENST00000413340.5">
    <property type="protein sequence ID" value="ENSP00000396791.2"/>
    <property type="gene ID" value="ENSG00000196911.13"/>
</dbReference>
<dbReference type="HOGENOM" id="CLU_018084_4_1_1"/>
<dbReference type="Antibodypedia" id="32522">
    <property type="antibodies" value="249 antibodies from 31 providers"/>
</dbReference>
<dbReference type="MassIVE" id="Q5TD90"/>
<reference evidence="1" key="6">
    <citation type="submission" date="2025-09" db="UniProtKB">
        <authorList>
            <consortium name="Ensembl"/>
        </authorList>
    </citation>
    <scope>IDENTIFICATION</scope>
</reference>
<dbReference type="ExpressionAtlas" id="Q5TD90">
    <property type="expression patterns" value="baseline and differential"/>
</dbReference>
<reference evidence="1" key="5">
    <citation type="submission" date="2025-08" db="UniProtKB">
        <authorList>
            <consortium name="Ensembl"/>
        </authorList>
    </citation>
    <scope>IDENTIFICATION</scope>
</reference>
<dbReference type="ProteomicsDB" id="65004"/>
<dbReference type="OpenTargets" id="ENSG00000196911"/>
<protein>
    <submittedName>
        <fullName evidence="1">Karyopherin subunit alpha 5</fullName>
    </submittedName>
</protein>
<proteinExistence type="evidence at protein level"/>
<dbReference type="ChiTaRS" id="KPNA5">
    <property type="organism name" value="human"/>
</dbReference>
<sequence>MGLWNLAVPGVSRVFPRATAVAGAWQPDLSLADAKA</sequence>
<organism evidence="1 2">
    <name type="scientific">Homo sapiens</name>
    <name type="common">Human</name>
    <dbReference type="NCBI Taxonomy" id="9606"/>
    <lineage>
        <taxon>Eukaryota</taxon>
        <taxon>Metazoa</taxon>
        <taxon>Chordata</taxon>
        <taxon>Craniata</taxon>
        <taxon>Vertebrata</taxon>
        <taxon>Euteleostomi</taxon>
        <taxon>Mammalia</taxon>
        <taxon>Eutheria</taxon>
        <taxon>Euarchontoglires</taxon>
        <taxon>Primates</taxon>
        <taxon>Haplorrhini</taxon>
        <taxon>Catarrhini</taxon>
        <taxon>Hominidae</taxon>
        <taxon>Homo</taxon>
    </lineage>
</organism>
<dbReference type="HGNC" id="HGNC:6398">
    <property type="gene designation" value="KPNA5"/>
</dbReference>
<reference evidence="1 2" key="1">
    <citation type="journal article" date="2001" name="Nature">
        <title>Initial sequencing and analysis of the human genome.</title>
        <authorList>
            <consortium name="International Human Genome Sequencing Consortium"/>
            <person name="Lander E.S."/>
            <person name="Linton L.M."/>
            <person name="Birren B."/>
            <person name="Nusbaum C."/>
            <person name="Zody M.C."/>
            <person name="Baldwin J."/>
            <person name="Devon K."/>
            <person name="Dewar K."/>
            <person name="Doyle M."/>
            <person name="FitzHugh W."/>
            <person name="Funke R."/>
            <person name="Gage D."/>
            <person name="Harris K."/>
            <person name="Heaford A."/>
            <person name="Howland J."/>
            <person name="Kann L."/>
            <person name="Lehoczky J."/>
            <person name="LeVine R."/>
            <person name="McEwan P."/>
            <person name="McKernan K."/>
            <person name="Meldrim J."/>
            <person name="Mesirov J.P."/>
            <person name="Miranda C."/>
            <person name="Morris W."/>
            <person name="Naylor J."/>
            <person name="Raymond C."/>
            <person name="Rosetti M."/>
            <person name="Santos R."/>
            <person name="Sheridan A."/>
            <person name="Sougnez C."/>
            <person name="Stange-Thomann N."/>
            <person name="Stojanovic N."/>
            <person name="Subramanian A."/>
            <person name="Wyman D."/>
            <person name="Rogers J."/>
            <person name="Sulston J."/>
            <person name="Ainscough R."/>
            <person name="Beck S."/>
            <person name="Bentley D."/>
            <person name="Burton J."/>
            <person name="Clee C."/>
            <person name="Carter N."/>
            <person name="Coulson A."/>
            <person name="Deadman R."/>
            <person name="Deloukas P."/>
            <person name="Dunham A."/>
            <person name="Dunham I."/>
            <person name="Durbin R."/>
            <person name="French L."/>
            <person name="Grafham D."/>
            <person name="Gregory S."/>
            <person name="Hubbard T."/>
            <person name="Humphray S."/>
            <person name="Hunt A."/>
            <person name="Jones M."/>
            <person name="Lloyd C."/>
            <person name="McMurray A."/>
            <person name="Matthews L."/>
            <person name="Mercer S."/>
            <person name="Milne S."/>
            <person name="Mullikin J.C."/>
            <person name="Mungall A."/>
            <person name="Plumb R."/>
            <person name="Ross M."/>
            <person name="Shownkeen R."/>
            <person name="Sims S."/>
            <person name="Waterston R.H."/>
            <person name="Wilson R.K."/>
            <person name="Hillier L.W."/>
            <person name="McPherson J.D."/>
            <person name="Marra M.A."/>
            <person name="Mardis E.R."/>
            <person name="Fulton L.A."/>
            <person name="Chinwalla A.T."/>
            <person name="Pepin K.H."/>
            <person name="Gish W.R."/>
            <person name="Chissoe S.L."/>
            <person name="Wendl M.C."/>
            <person name="Delehaunty K.D."/>
            <person name="Miner T.L."/>
            <person name="Delehaunty A."/>
            <person name="Kramer J.B."/>
            <person name="Cook L.L."/>
            <person name="Fulton R.S."/>
            <person name="Johnson D.L."/>
            <person name="Minx P.J."/>
            <person name="Clifton S.W."/>
            <person name="Hawkins T."/>
            <person name="Branscomb E."/>
            <person name="Predki P."/>
            <person name="Richardson P."/>
            <person name="Wenning S."/>
            <person name="Slezak T."/>
            <person name="Doggett N."/>
            <person name="Cheng J.F."/>
            <person name="Olsen A."/>
            <person name="Lucas S."/>
            <person name="Elkin C."/>
            <person name="Uberbacher E."/>
            <person name="Frazier M."/>
            <person name="Gibbs R.A."/>
            <person name="Muzny D.M."/>
            <person name="Scherer S.E."/>
            <person name="Bouck J.B."/>
            <person name="Sodergren E.J."/>
            <person name="Worley K.C."/>
            <person name="Rives C.M."/>
            <person name="Gorrell J.H."/>
            <person name="Metzker M.L."/>
            <person name="Naylor S.L."/>
            <person name="Kucherlapati R.S."/>
            <person name="Nelson D.L."/>
            <person name="Weinstock G.M."/>
            <person name="Sakaki Y."/>
            <person name="Fujiyama A."/>
            <person name="Hattori M."/>
            <person name="Yada T."/>
            <person name="Toyoda A."/>
            <person name="Itoh T."/>
            <person name="Kawagoe C."/>
            <person name="Watanabe H."/>
            <person name="Totoki Y."/>
            <person name="Taylor T."/>
            <person name="Weissenbach J."/>
            <person name="Heilig R."/>
            <person name="Saurin W."/>
            <person name="Artiguenave F."/>
            <person name="Brottier P."/>
            <person name="Bruls T."/>
            <person name="Pelletier E."/>
            <person name="Robert C."/>
            <person name="Wincker P."/>
            <person name="Smith D.R."/>
            <person name="Doucette-Stamm L."/>
            <person name="Rubenfield M."/>
            <person name="Weinstock K."/>
            <person name="Lee H.M."/>
            <person name="Dubois J."/>
            <person name="Rosenthal A."/>
            <person name="Platzer M."/>
            <person name="Nyakatura G."/>
            <person name="Taudien S."/>
            <person name="Rump A."/>
            <person name="Yang H."/>
            <person name="Yu J."/>
            <person name="Wang J."/>
            <person name="Huang G."/>
            <person name="Gu J."/>
            <person name="Hood L."/>
            <person name="Rowen L."/>
            <person name="Madan A."/>
            <person name="Qin S."/>
            <person name="Davis R.W."/>
            <person name="Federspiel N.A."/>
            <person name="Abola A.P."/>
            <person name="Proctor M.J."/>
            <person name="Myers R.M."/>
            <person name="Schmutz J."/>
            <person name="Dickson M."/>
            <person name="Grimwood J."/>
            <person name="Cox D.R."/>
            <person name="Olson M.V."/>
            <person name="Kaul R."/>
            <person name="Raymond C."/>
            <person name="Shimizu N."/>
            <person name="Kawasaki K."/>
            <person name="Minoshima S."/>
            <person name="Evans G.A."/>
            <person name="Athanasiou M."/>
            <person name="Schultz R."/>
            <person name="Roe B.A."/>
            <person name="Chen F."/>
            <person name="Pan H."/>
            <person name="Ramser J."/>
            <person name="Lehrach H."/>
            <person name="Reinhardt R."/>
            <person name="McCombie W.R."/>
            <person name="de la Bastide M."/>
            <person name="Dedhia N."/>
            <person name="Blocker H."/>
            <person name="Hornischer K."/>
            <person name="Nordsiek G."/>
            <person name="Agarwala R."/>
            <person name="Aravind L."/>
            <person name="Bailey J.A."/>
            <person name="Bateman A."/>
            <person name="Batzoglou S."/>
            <person name="Birney E."/>
            <person name="Bork P."/>
            <person name="Brown D.G."/>
            <person name="Burge C.B."/>
            <person name="Cerutti L."/>
            <person name="Chen H.C."/>
            <person name="Church D."/>
            <person name="Clamp M."/>
            <person name="Copley R.R."/>
            <person name="Doerks T."/>
            <person name="Eddy S.R."/>
            <person name="Eichler E.E."/>
            <person name="Furey T.S."/>
            <person name="Galagan J."/>
            <person name="Gilbert J.G."/>
            <person name="Harmon C."/>
            <person name="Hayashizaki Y."/>
            <person name="Haussler D."/>
            <person name="Hermjakob H."/>
            <person name="Hokamp K."/>
            <person name="Jang W."/>
            <person name="Johnson L.S."/>
            <person name="Jones T.A."/>
            <person name="Kasif S."/>
            <person name="Kaspryzk A."/>
            <person name="Kennedy S."/>
            <person name="Kent W.J."/>
            <person name="Kitts P."/>
            <person name="Koonin E.V."/>
            <person name="Korf I."/>
            <person name="Kulp D."/>
            <person name="Lancet D."/>
            <person name="Lowe T.M."/>
            <person name="McLysaght A."/>
            <person name="Mikkelsen T."/>
            <person name="Moran J.V."/>
            <person name="Mulder N."/>
            <person name="Pollara V.J."/>
            <person name="Ponting C.P."/>
            <person name="Schuler G."/>
            <person name="Schultz J."/>
            <person name="Slater G."/>
            <person name="Smit A.F."/>
            <person name="Stupka E."/>
            <person name="Szustakowski J."/>
            <person name="Thierry-Mieg D."/>
            <person name="Thierry-Mieg J."/>
            <person name="Wagner L."/>
            <person name="Wallis J."/>
            <person name="Wheeler R."/>
            <person name="Williams A."/>
            <person name="Wolf Y.I."/>
            <person name="Wolfe K.H."/>
            <person name="Yang S.P."/>
            <person name="Yeh R.F."/>
            <person name="Collins F."/>
            <person name="Guyer M.S."/>
            <person name="Peterson J."/>
            <person name="Felsenfeld A."/>
            <person name="Wetterstrand K.A."/>
            <person name="Patrinos A."/>
            <person name="Morgan M.J."/>
            <person name="de Jong P."/>
            <person name="Catanese J.J."/>
            <person name="Osoegawa K."/>
            <person name="Shizuya H."/>
            <person name="Choi S."/>
            <person name="Chen Y.J."/>
        </authorList>
    </citation>
    <scope>NUCLEOTIDE SEQUENCE [LARGE SCALE GENOMIC DNA]</scope>
</reference>
<dbReference type="Proteomes" id="UP000005640">
    <property type="component" value="Chromosome 6"/>
</dbReference>